<dbReference type="Proteomes" id="UP000774935">
    <property type="component" value="Unassembled WGS sequence"/>
</dbReference>
<accession>A0ABS6XDX1</accession>
<sequence>MSAAEPNDFFKESRSFTEIKEELFGKYFENRSAGCLGKLKEKASETMLFLDLQAGEEQGAQTVSTFLNNNTFHYLKSIIKRPTLNEKLLTFFYTKSKVALEQAAEALQTHPNYSDLVHPPVLLADAESKAQLTEHLNTGTPSLIFLDPFESIFTSQVLLQAVANRQSDLFMLLRPDNITKAVGGKKVNAAINAFFGEQLQDIGNYSRKEKSKTRRQQFMLDRFISLLNSQEHYTLLFKVNLPGIEEPEHYLLFASPCSRAYRSFKEMLLPYSTWQPDGIPTFIANEFPQSQLALFELVPDYSLPDLTDRILENAASYKYKSVETIYELDSVNTNYSRENYITVIEQLRRAGKVELLNAKTMQTIRVVTPASVVKYKL</sequence>
<feature type="domain" description="GMT-like wHTH" evidence="1">
    <location>
        <begin position="286"/>
        <end position="358"/>
    </location>
</feature>
<evidence type="ECO:0000313" key="2">
    <source>
        <dbReference type="EMBL" id="MBW3366139.1"/>
    </source>
</evidence>
<dbReference type="RefSeq" id="WP_199110627.1">
    <property type="nucleotide sequence ID" value="NZ_JAHWXQ010000003.1"/>
</dbReference>
<protein>
    <recommendedName>
        <fullName evidence="1">GMT-like wHTH domain-containing protein</fullName>
    </recommendedName>
</protein>
<comment type="caution">
    <text evidence="2">The sequence shown here is derived from an EMBL/GenBank/DDBJ whole genome shotgun (WGS) entry which is preliminary data.</text>
</comment>
<reference evidence="2 3" key="1">
    <citation type="submission" date="2021-07" db="EMBL/GenBank/DDBJ databases">
        <authorList>
            <person name="Kim M.K."/>
        </authorList>
    </citation>
    <scope>NUCLEOTIDE SEQUENCE [LARGE SCALE GENOMIC DNA]</scope>
    <source>
        <strain evidence="2 3">HLY7-15</strain>
    </source>
</reference>
<name>A0ABS6XDX1_9BACT</name>
<dbReference type="InterPro" id="IPR054339">
    <property type="entry name" value="GMT_wHTH"/>
</dbReference>
<evidence type="ECO:0000313" key="3">
    <source>
        <dbReference type="Proteomes" id="UP000774935"/>
    </source>
</evidence>
<proteinExistence type="predicted"/>
<keyword evidence="3" id="KW-1185">Reference proteome</keyword>
<evidence type="ECO:0000259" key="1">
    <source>
        <dbReference type="Pfam" id="PF22560"/>
    </source>
</evidence>
<dbReference type="Pfam" id="PF22560">
    <property type="entry name" value="GMT-wHTH"/>
    <property type="match status" value="1"/>
</dbReference>
<dbReference type="EMBL" id="JAHWXQ010000003">
    <property type="protein sequence ID" value="MBW3366139.1"/>
    <property type="molecule type" value="Genomic_DNA"/>
</dbReference>
<organism evidence="2 3">
    <name type="scientific">Pontibacter populi</name>
    <dbReference type="NCBI Taxonomy" id="890055"/>
    <lineage>
        <taxon>Bacteria</taxon>
        <taxon>Pseudomonadati</taxon>
        <taxon>Bacteroidota</taxon>
        <taxon>Cytophagia</taxon>
        <taxon>Cytophagales</taxon>
        <taxon>Hymenobacteraceae</taxon>
        <taxon>Pontibacter</taxon>
    </lineage>
</organism>
<gene>
    <name evidence="2" type="ORF">KYK27_13835</name>
</gene>